<accession>A0ABR5PPN3</accession>
<dbReference type="Pfam" id="PF06100">
    <property type="entry name" value="MCRA"/>
    <property type="match status" value="1"/>
</dbReference>
<evidence type="ECO:0000313" key="2">
    <source>
        <dbReference type="Proteomes" id="UP000051735"/>
    </source>
</evidence>
<dbReference type="SUPFAM" id="SSF51905">
    <property type="entry name" value="FAD/NAD(P)-binding domain"/>
    <property type="match status" value="1"/>
</dbReference>
<organism evidence="1 2">
    <name type="scientific">Lactobacillus intestinalis DSM 6629</name>
    <dbReference type="NCBI Taxonomy" id="1423761"/>
    <lineage>
        <taxon>Bacteria</taxon>
        <taxon>Bacillati</taxon>
        <taxon>Bacillota</taxon>
        <taxon>Bacilli</taxon>
        <taxon>Lactobacillales</taxon>
        <taxon>Lactobacillaceae</taxon>
        <taxon>Lactobacillus</taxon>
    </lineage>
</organism>
<dbReference type="Proteomes" id="UP000051735">
    <property type="component" value="Unassembled WGS sequence"/>
</dbReference>
<dbReference type="EMBL" id="AZGN01000047">
    <property type="protein sequence ID" value="KRM32241.1"/>
    <property type="molecule type" value="Genomic_DNA"/>
</dbReference>
<dbReference type="NCBIfam" id="NF010584">
    <property type="entry name" value="PRK13977.1"/>
    <property type="match status" value="1"/>
</dbReference>
<reference evidence="1 2" key="1">
    <citation type="journal article" date="2015" name="Genome Announc.">
        <title>Expanding the biotechnology potential of lactobacilli through comparative genomics of 213 strains and associated genera.</title>
        <authorList>
            <person name="Sun Z."/>
            <person name="Harris H.M."/>
            <person name="McCann A."/>
            <person name="Guo C."/>
            <person name="Argimon S."/>
            <person name="Zhang W."/>
            <person name="Yang X."/>
            <person name="Jeffery I.B."/>
            <person name="Cooney J.C."/>
            <person name="Kagawa T.F."/>
            <person name="Liu W."/>
            <person name="Song Y."/>
            <person name="Salvetti E."/>
            <person name="Wrobel A."/>
            <person name="Rasinkangas P."/>
            <person name="Parkhill J."/>
            <person name="Rea M.C."/>
            <person name="O'Sullivan O."/>
            <person name="Ritari J."/>
            <person name="Douillard F.P."/>
            <person name="Paul Ross R."/>
            <person name="Yang R."/>
            <person name="Briner A.E."/>
            <person name="Felis G.E."/>
            <person name="de Vos W.M."/>
            <person name="Barrangou R."/>
            <person name="Klaenhammer T.R."/>
            <person name="Caufield P.W."/>
            <person name="Cui Y."/>
            <person name="Zhang H."/>
            <person name="O'Toole P.W."/>
        </authorList>
    </citation>
    <scope>NUCLEOTIDE SEQUENCE [LARGE SCALE GENOMIC DNA]</scope>
    <source>
        <strain evidence="1 2">DSM 6629</strain>
    </source>
</reference>
<dbReference type="InterPro" id="IPR036188">
    <property type="entry name" value="FAD/NAD-bd_sf"/>
</dbReference>
<gene>
    <name evidence="1" type="ORF">FC44_GL001659</name>
</gene>
<name>A0ABR5PPN3_9LACO</name>
<dbReference type="PANTHER" id="PTHR37417">
    <property type="entry name" value="67 KDA MYOSIN-CROSS-REACTIVE ANTIGEN FAMILY PROTEIN (AFU_ORTHOLOGUE AFUA_5G09970)"/>
    <property type="match status" value="1"/>
</dbReference>
<dbReference type="Gene3D" id="3.50.50.60">
    <property type="entry name" value="FAD/NAD(P)-binding domain"/>
    <property type="match status" value="3"/>
</dbReference>
<keyword evidence="2" id="KW-1185">Reference proteome</keyword>
<sequence>MLGLTKEVFDMHYTNGNYEAFVQAEKPKDVENKSAYIVGSGLASLATAVFLIRDAQMPGDKIHIFEELALPGGSMDGIYNPEKQAYIIRGGREMESHFETLWDLFRSIPSLENKDISVLDEFYRLNRKDPSYSKTRVIVNRGEELPTDGKLLLTPKAIKEIVDLVLTPEKDLQNKKINEVFSKEFFESNFWLYWSTMFAFEPWASAMEMRRYLMRFVQHVATLKNLSSLKFTKYNQYESLILPLVSYLKDHGVQFHYDTVVDNIIVNRSEGKKVATEIKLTENGKEKTIHLSEDDLVFVTNGSITESTTYGDNLHPASQEHKLGASWQLWKNLAAQDSDFGHPEKFYDNIPKANWVMSATITFKNNDIVPFIEKVNKKDPHSGSIVSSGPTTIKDSNWLLGYSISRQPHFRKQKPNELIVWLYGLYSDTKGNYVQKTMPECNGIELCEEWLYHMGVPEEKIAEMAHAATTIPQHMPYITSYFMPRALGDRPKVVPDNSKNLAFIGNFAETPRDTVFTTEYSVRTAMEAVYTLLDIDRGVPEVFASAFDVRMLLNAMYYLNDQKKLTDLDLPLTEKLAIKGMLKKVKGTYIEELLKQYKLM</sequence>
<evidence type="ECO:0000313" key="1">
    <source>
        <dbReference type="EMBL" id="KRM32241.1"/>
    </source>
</evidence>
<dbReference type="PANTHER" id="PTHR37417:SF3">
    <property type="entry name" value="MYOSIN-CROSSREACTIVE PROTEIN"/>
    <property type="match status" value="1"/>
</dbReference>
<protein>
    <submittedName>
        <fullName evidence="1">Myosin-cross-reactive antigen</fullName>
    </submittedName>
</protein>
<proteinExistence type="predicted"/>
<dbReference type="InterPro" id="IPR010354">
    <property type="entry name" value="Oleate_hydratase"/>
</dbReference>
<comment type="caution">
    <text evidence="1">The sequence shown here is derived from an EMBL/GenBank/DDBJ whole genome shotgun (WGS) entry which is preliminary data.</text>
</comment>